<evidence type="ECO:0000256" key="3">
    <source>
        <dbReference type="SAM" id="SignalP"/>
    </source>
</evidence>
<dbReference type="Pfam" id="PF07361">
    <property type="entry name" value="Cytochrom_B562"/>
    <property type="match status" value="1"/>
</dbReference>
<dbReference type="GO" id="GO:0009055">
    <property type="term" value="F:electron transfer activity"/>
    <property type="evidence" value="ECO:0007669"/>
    <property type="project" value="InterPro"/>
</dbReference>
<reference evidence="4 5" key="1">
    <citation type="submission" date="2013-12" db="EMBL/GenBank/DDBJ databases">
        <title>Annotation of the Mannheimia varigena USDA-ARS-USMARC-1296 complete genome.</title>
        <authorList>
            <person name="Harhay G.P."/>
            <person name="Clawson M.L."/>
            <person name="Murray R.W."/>
            <person name="Lubbers B.V."/>
            <person name="Heaton M.P."/>
            <person name="Chitko-Mckown C.G."/>
            <person name="Harhay D.M."/>
            <person name="Smith T.P.L."/>
        </authorList>
    </citation>
    <scope>NUCLEOTIDE SEQUENCE [LARGE SCALE GENOMIC DNA]</scope>
    <source>
        <strain evidence="4 5">USDA-ARS-USMARC-1296</strain>
    </source>
</reference>
<sequence>MGNKAMKLKLILATSLLAFSALSQAQSIKMEMMQMNMNANKLMRAGSAEDFQAIAKDFIEITEKTKAILPNSVEGDKAAAEDYQAGMQKLIDVVKKADEKAKAGELQEAKMMVSELEMIKREYHKKYK</sequence>
<evidence type="ECO:0000313" key="5">
    <source>
        <dbReference type="Proteomes" id="UP000066995"/>
    </source>
</evidence>
<dbReference type="AlphaFoldDB" id="W0QDV3"/>
<evidence type="ECO:0000256" key="1">
    <source>
        <dbReference type="ARBA" id="ARBA00005523"/>
    </source>
</evidence>
<dbReference type="EMBL" id="CP006943">
    <property type="protein sequence ID" value="AHG76045.1"/>
    <property type="molecule type" value="Genomic_DNA"/>
</dbReference>
<keyword evidence="5" id="KW-1185">Reference proteome</keyword>
<gene>
    <name evidence="4" type="ORF">X808_15230</name>
</gene>
<accession>W0QDV3</accession>
<dbReference type="HOGENOM" id="CLU_161963_0_0_6"/>
<feature type="chain" id="PRO_5004794709" description="Soluble cytochrome b562" evidence="3">
    <location>
        <begin position="26"/>
        <end position="128"/>
    </location>
</feature>
<dbReference type="GO" id="GO:0022900">
    <property type="term" value="P:electron transport chain"/>
    <property type="evidence" value="ECO:0007669"/>
    <property type="project" value="InterPro"/>
</dbReference>
<feature type="signal peptide" evidence="3">
    <location>
        <begin position="1"/>
        <end position="25"/>
    </location>
</feature>
<evidence type="ECO:0000256" key="2">
    <source>
        <dbReference type="ARBA" id="ARBA00022729"/>
    </source>
</evidence>
<evidence type="ECO:0008006" key="6">
    <source>
        <dbReference type="Google" id="ProtNLM"/>
    </source>
</evidence>
<name>W0QDV3_9PAST</name>
<dbReference type="Gene3D" id="1.20.120.10">
    <property type="entry name" value="Cytochrome c/b562"/>
    <property type="match status" value="1"/>
</dbReference>
<dbReference type="SUPFAM" id="SSF47175">
    <property type="entry name" value="Cytochromes"/>
    <property type="match status" value="1"/>
</dbReference>
<dbReference type="GO" id="GO:0005506">
    <property type="term" value="F:iron ion binding"/>
    <property type="evidence" value="ECO:0007669"/>
    <property type="project" value="InterPro"/>
</dbReference>
<dbReference type="GO" id="GO:0020037">
    <property type="term" value="F:heme binding"/>
    <property type="evidence" value="ECO:0007669"/>
    <property type="project" value="InterPro"/>
</dbReference>
<dbReference type="GO" id="GO:0042597">
    <property type="term" value="C:periplasmic space"/>
    <property type="evidence" value="ECO:0007669"/>
    <property type="project" value="InterPro"/>
</dbReference>
<dbReference type="InterPro" id="IPR010980">
    <property type="entry name" value="Cyt_c/b562"/>
</dbReference>
<comment type="similarity">
    <text evidence="1">Belongs to the cytochrome b562 family.</text>
</comment>
<keyword evidence="2 3" id="KW-0732">Signal</keyword>
<dbReference type="PATRIC" id="fig|1433287.3.peg.1524"/>
<organism evidence="4 5">
    <name type="scientific">Mannheimia varigena USDA-ARS-USMARC-1296</name>
    <dbReference type="NCBI Taxonomy" id="1433287"/>
    <lineage>
        <taxon>Bacteria</taxon>
        <taxon>Pseudomonadati</taxon>
        <taxon>Pseudomonadota</taxon>
        <taxon>Gammaproteobacteria</taxon>
        <taxon>Pasteurellales</taxon>
        <taxon>Pasteurellaceae</taxon>
        <taxon>Mannheimia</taxon>
    </lineage>
</organism>
<proteinExistence type="inferred from homology"/>
<evidence type="ECO:0000313" key="4">
    <source>
        <dbReference type="EMBL" id="AHG76045.1"/>
    </source>
</evidence>
<dbReference type="KEGG" id="mvi:X808_15230"/>
<dbReference type="InterPro" id="IPR009155">
    <property type="entry name" value="Cyt_b562"/>
</dbReference>
<dbReference type="Proteomes" id="UP000066995">
    <property type="component" value="Chromosome"/>
</dbReference>
<protein>
    <recommendedName>
        <fullName evidence="6">Soluble cytochrome b562</fullName>
    </recommendedName>
</protein>
<dbReference type="eggNOG" id="COG3783">
    <property type="taxonomic scope" value="Bacteria"/>
</dbReference>